<dbReference type="AlphaFoldDB" id="A0A397CV92"/>
<evidence type="ECO:0000313" key="4">
    <source>
        <dbReference type="EMBL" id="RHY50301.1"/>
    </source>
</evidence>
<feature type="compositionally biased region" description="Low complexity" evidence="1">
    <location>
        <begin position="19"/>
        <end position="32"/>
    </location>
</feature>
<reference evidence="9 10" key="1">
    <citation type="submission" date="2018-08" db="EMBL/GenBank/DDBJ databases">
        <title>Aphanomyces genome sequencing and annotation.</title>
        <authorList>
            <person name="Minardi D."/>
            <person name="Oidtmann B."/>
            <person name="Van Der Giezen M."/>
            <person name="Studholme D.J."/>
        </authorList>
    </citation>
    <scope>NUCLEOTIDE SEQUENCE [LARGE SCALE GENOMIC DNA]</scope>
    <source>
        <strain evidence="7 10">197901</strain>
        <strain evidence="4 11">D2</strain>
        <strain evidence="8 13">FDL457</strain>
        <strain evidence="5 9">SA</strain>
        <strain evidence="6 12">Si</strain>
    </source>
</reference>
<feature type="region of interest" description="Disordered" evidence="1">
    <location>
        <begin position="169"/>
        <end position="190"/>
    </location>
</feature>
<dbReference type="Proteomes" id="UP000283543">
    <property type="component" value="Unassembled WGS sequence"/>
</dbReference>
<name>A0A397CV92_APHAT</name>
<feature type="chain" id="PRO_5036074436" evidence="3">
    <location>
        <begin position="17"/>
        <end position="986"/>
    </location>
</feature>
<keyword evidence="3" id="KW-0732">Signal</keyword>
<dbReference type="Proteomes" id="UP000266196">
    <property type="component" value="Unassembled WGS sequence"/>
</dbReference>
<feature type="compositionally biased region" description="Basic and acidic residues" evidence="1">
    <location>
        <begin position="702"/>
        <end position="716"/>
    </location>
</feature>
<evidence type="ECO:0000313" key="10">
    <source>
        <dbReference type="Proteomes" id="UP000266196"/>
    </source>
</evidence>
<gene>
    <name evidence="8" type="ORF">DYB26_000523</name>
    <name evidence="4" type="ORF">DYB30_000628</name>
    <name evidence="7" type="ORF">DYB31_000811</name>
    <name evidence="6" type="ORF">DYB34_000425</name>
    <name evidence="5" type="ORF">DYB38_000191</name>
</gene>
<evidence type="ECO:0000313" key="6">
    <source>
        <dbReference type="EMBL" id="RHY65144.1"/>
    </source>
</evidence>
<organism evidence="4 11">
    <name type="scientific">Aphanomyces astaci</name>
    <name type="common">Crayfish plague agent</name>
    <dbReference type="NCBI Taxonomy" id="112090"/>
    <lineage>
        <taxon>Eukaryota</taxon>
        <taxon>Sar</taxon>
        <taxon>Stramenopiles</taxon>
        <taxon>Oomycota</taxon>
        <taxon>Saprolegniomycetes</taxon>
        <taxon>Saprolegniales</taxon>
        <taxon>Verrucalvaceae</taxon>
        <taxon>Aphanomyces</taxon>
    </lineage>
</organism>
<evidence type="ECO:0000313" key="7">
    <source>
        <dbReference type="EMBL" id="RHZ09593.1"/>
    </source>
</evidence>
<dbReference type="EMBL" id="QUTD01007420">
    <property type="protein sequence ID" value="RHY50301.1"/>
    <property type="molecule type" value="Genomic_DNA"/>
</dbReference>
<feature type="compositionally biased region" description="Basic and acidic residues" evidence="1">
    <location>
        <begin position="175"/>
        <end position="190"/>
    </location>
</feature>
<keyword evidence="2" id="KW-0472">Membrane</keyword>
<evidence type="ECO:0000313" key="9">
    <source>
        <dbReference type="Proteomes" id="UP000265716"/>
    </source>
</evidence>
<evidence type="ECO:0000256" key="3">
    <source>
        <dbReference type="SAM" id="SignalP"/>
    </source>
</evidence>
<dbReference type="VEuPathDB" id="FungiDB:H257_03803"/>
<evidence type="ECO:0000256" key="2">
    <source>
        <dbReference type="SAM" id="Phobius"/>
    </source>
</evidence>
<accession>A0A397CV92</accession>
<dbReference type="EMBL" id="QUTC01005084">
    <property type="protein sequence ID" value="RHY60363.1"/>
    <property type="molecule type" value="Genomic_DNA"/>
</dbReference>
<protein>
    <submittedName>
        <fullName evidence="4">Uncharacterized protein</fullName>
    </submittedName>
</protein>
<dbReference type="Proteomes" id="UP000265716">
    <property type="component" value="Unassembled WGS sequence"/>
</dbReference>
<dbReference type="EMBL" id="QUTE01011504">
    <property type="protein sequence ID" value="RHZ09593.1"/>
    <property type="molecule type" value="Genomic_DNA"/>
</dbReference>
<dbReference type="EMBL" id="QUTB01003947">
    <property type="protein sequence ID" value="RHY65144.1"/>
    <property type="molecule type" value="Genomic_DNA"/>
</dbReference>
<keyword evidence="2" id="KW-1133">Transmembrane helix</keyword>
<evidence type="ECO:0000313" key="5">
    <source>
        <dbReference type="EMBL" id="RHY60363.1"/>
    </source>
</evidence>
<dbReference type="EMBL" id="QUTF01012526">
    <property type="protein sequence ID" value="RHZ23131.1"/>
    <property type="molecule type" value="Genomic_DNA"/>
</dbReference>
<feature type="signal peptide" evidence="3">
    <location>
        <begin position="1"/>
        <end position="16"/>
    </location>
</feature>
<dbReference type="Proteomes" id="UP000286510">
    <property type="component" value="Unassembled WGS sequence"/>
</dbReference>
<evidence type="ECO:0000313" key="12">
    <source>
        <dbReference type="Proteomes" id="UP000283543"/>
    </source>
</evidence>
<comment type="caution">
    <text evidence="4">The sequence shown here is derived from an EMBL/GenBank/DDBJ whole genome shotgun (WGS) entry which is preliminary data.</text>
</comment>
<feature type="transmembrane region" description="Helical" evidence="2">
    <location>
        <begin position="951"/>
        <end position="972"/>
    </location>
</feature>
<evidence type="ECO:0000256" key="1">
    <source>
        <dbReference type="SAM" id="MobiDB-lite"/>
    </source>
</evidence>
<evidence type="ECO:0000313" key="11">
    <source>
        <dbReference type="Proteomes" id="UP000266643"/>
    </source>
</evidence>
<dbReference type="Proteomes" id="UP000266643">
    <property type="component" value="Unassembled WGS sequence"/>
</dbReference>
<proteinExistence type="predicted"/>
<evidence type="ECO:0000313" key="13">
    <source>
        <dbReference type="Proteomes" id="UP000286510"/>
    </source>
</evidence>
<evidence type="ECO:0000313" key="8">
    <source>
        <dbReference type="EMBL" id="RHZ23131.1"/>
    </source>
</evidence>
<sequence>MKVALLGLAAAITVVAQDNSYNQQPSQYPQPSTGYGGYSDDTDEPSRYGSKPTRKPSSYHTKKPTSGYGDDTDEPSGYGSKPTRKPSSYHPKKPTSGYGDDNDAPSGYGSKLTRKPSSYHTKKPTSGYGDDNDAPSGYGSKPARTKKPSAGYADKDISGYAMLGYGTKAPAGYSKETRTPKPRPTADPKKPFNQFYDNLKLCKAEGDLALCIATSQSRHDCLGDRRVKSCTSQFVTGLCSELATTTTGAYDTGYFKATTDSCVDAALADSLLVYNRMLREVNTALSITTQFDQWTFTAVKLALASTRNHADCVIKSFFNFLSQSAKSKVLRKQDTECLDKALNNDSCEWAADATDGWNLPSFLKRYGDLAFNQAIKYMKQRFGTSHESQLGHVISDLLEAVKDQETQFVEFINTNYDFTKRTTSVQVCTNTLPAHSVGLTKEGVVVGADADKILFHLPLNVGDWSPTDNDLGWTAETNTDWKTTKTDKVAPIVKTCDAFYQATKAAYEKSEAAASEWKPYVLASGKYVIGHRVANSNVECVKPSVGTAKCAEYDTSADAATAVAALPATPSVTVFAVGDKVDDAYQSFVVAASIRPIPESDKCVGLSGHFIKFLETGETQQIKFSDPTVTFDGTTHTVPSPYCKTASWTEPRSCSSHLTQWEQHVACCKSYETVLAEIQAAWDAKYSRPTSRYSKQGQRVYSEPKSKPERPIAVPDKYDTEDAVYEKVLTSKADTAVSQNGALYSVALTANQVLETKDITSVDAALEAFDVPYWVRWGQHCAQVYKAATSKTPVIAFASKWCEKVKTWLKDGDKQAKIAQVAAFAADKDNKAWLDHATTDAEFIVDGAPLSVPADTDDVHTHSHYLDSSSAFKNLCKTLKRSWELDTVVPIVSTKCFPQSCVLAQLAKCIDVPEKEETGYDYVTKPQPGYNGYRNSYYQRSMVALETVNTGVLAMAGFVAGAAVVVVAQVMLKARTTGAASSYLLV</sequence>
<feature type="region of interest" description="Disordered" evidence="1">
    <location>
        <begin position="695"/>
        <end position="716"/>
    </location>
</feature>
<feature type="region of interest" description="Disordered" evidence="1">
    <location>
        <begin position="16"/>
        <end position="153"/>
    </location>
</feature>
<keyword evidence="2" id="KW-0812">Transmembrane</keyword>